<sequence>MAGQKLNASQVCLTEEQMLLALSGVERILTGYITPILIAFGVIGNITNLTVLMTPSLRSKSNILLSALALSDCIFLLLIAPHSLANFNIFALNNTFRYLYFRSKMHLIAFANFASASAIWFVLAICLERLIGIKYPLSVRKYGTKYVYFIVIGTVIGTFILTGYSHISYDCIIKKFCNDTQIHSICFPVQQDNWTTNLPNYHSPFIKAYVKWNTRINAALVVFLPIILVLWSNVLLIMTLRKRQKFMETSNNNTKAGAAKTQMMLEQKVTITVCLIVTSFTVTQGPSAVVLLMSDLLNYNTKLATSIAFVPQFLVILGKSMNFLLFCLSSSNFRQRLLLLTKHRFKRLTPKSKRNSNNMNDMRDNDTLITTCNGNCTSTNIESILMTSKSSTSGMTSSIKGGIPKKCSLQNLKHSRTNNNYINDRKISLPLRCQFKYYAGGKKQQNSCKNPFKNNNILEEKPLFENGNDNNVMTAL</sequence>
<dbReference type="WBParaSite" id="SVE_1909600.1">
    <property type="protein sequence ID" value="SVE_1909600.1"/>
    <property type="gene ID" value="SVE_1909600"/>
</dbReference>
<dbReference type="AlphaFoldDB" id="A0A0K0G2Z5"/>
<evidence type="ECO:0000313" key="8">
    <source>
        <dbReference type="WBParaSite" id="SVE_1909600.1"/>
    </source>
</evidence>
<dbReference type="InterPro" id="IPR000276">
    <property type="entry name" value="GPCR_Rhodpsn"/>
</dbReference>
<dbReference type="SUPFAM" id="SSF81321">
    <property type="entry name" value="Family A G protein-coupled receptor-like"/>
    <property type="match status" value="1"/>
</dbReference>
<dbReference type="Proteomes" id="UP000035680">
    <property type="component" value="Unassembled WGS sequence"/>
</dbReference>
<evidence type="ECO:0000256" key="3">
    <source>
        <dbReference type="ARBA" id="ARBA00022989"/>
    </source>
</evidence>
<organism evidence="7 8">
    <name type="scientific">Strongyloides venezuelensis</name>
    <name type="common">Threadworm</name>
    <dbReference type="NCBI Taxonomy" id="75913"/>
    <lineage>
        <taxon>Eukaryota</taxon>
        <taxon>Metazoa</taxon>
        <taxon>Ecdysozoa</taxon>
        <taxon>Nematoda</taxon>
        <taxon>Chromadorea</taxon>
        <taxon>Rhabditida</taxon>
        <taxon>Tylenchina</taxon>
        <taxon>Panagrolaimomorpha</taxon>
        <taxon>Strongyloidoidea</taxon>
        <taxon>Strongyloididae</taxon>
        <taxon>Strongyloides</taxon>
    </lineage>
</organism>
<proteinExistence type="predicted"/>
<evidence type="ECO:0000313" key="7">
    <source>
        <dbReference type="Proteomes" id="UP000035680"/>
    </source>
</evidence>
<dbReference type="GO" id="GO:0008528">
    <property type="term" value="F:G protein-coupled peptide receptor activity"/>
    <property type="evidence" value="ECO:0007669"/>
    <property type="project" value="InterPro"/>
</dbReference>
<dbReference type="Pfam" id="PF10324">
    <property type="entry name" value="7TM_GPCR_Srw"/>
    <property type="match status" value="1"/>
</dbReference>
<dbReference type="GO" id="GO:0016020">
    <property type="term" value="C:membrane"/>
    <property type="evidence" value="ECO:0007669"/>
    <property type="project" value="UniProtKB-SubCell"/>
</dbReference>
<dbReference type="InterPro" id="IPR017452">
    <property type="entry name" value="GPCR_Rhodpsn_7TM"/>
</dbReference>
<evidence type="ECO:0000256" key="5">
    <source>
        <dbReference type="SAM" id="Phobius"/>
    </source>
</evidence>
<keyword evidence="7" id="KW-1185">Reference proteome</keyword>
<evidence type="ECO:0000259" key="6">
    <source>
        <dbReference type="PROSITE" id="PS50262"/>
    </source>
</evidence>
<accession>A0A0K0G2Z5</accession>
<evidence type="ECO:0000256" key="1">
    <source>
        <dbReference type="ARBA" id="ARBA00004370"/>
    </source>
</evidence>
<keyword evidence="2 5" id="KW-0812">Transmembrane</keyword>
<comment type="subcellular location">
    <subcellularLocation>
        <location evidence="1">Membrane</location>
    </subcellularLocation>
</comment>
<feature type="transmembrane region" description="Helical" evidence="5">
    <location>
        <begin position="105"/>
        <end position="126"/>
    </location>
</feature>
<dbReference type="STRING" id="75913.A0A0K0G2Z5"/>
<dbReference type="Gene3D" id="1.20.1070.10">
    <property type="entry name" value="Rhodopsin 7-helix transmembrane proteins"/>
    <property type="match status" value="1"/>
</dbReference>
<dbReference type="SMART" id="SM01381">
    <property type="entry name" value="7TM_GPCR_Srsx"/>
    <property type="match status" value="1"/>
</dbReference>
<reference evidence="7" key="1">
    <citation type="submission" date="2014-07" db="EMBL/GenBank/DDBJ databases">
        <authorList>
            <person name="Martin A.A"/>
            <person name="De Silva N."/>
        </authorList>
    </citation>
    <scope>NUCLEOTIDE SEQUENCE</scope>
</reference>
<keyword evidence="3 5" id="KW-1133">Transmembrane helix</keyword>
<keyword evidence="4 5" id="KW-0472">Membrane</keyword>
<feature type="transmembrane region" description="Helical" evidence="5">
    <location>
        <begin position="269"/>
        <end position="294"/>
    </location>
</feature>
<feature type="transmembrane region" description="Helical" evidence="5">
    <location>
        <begin position="63"/>
        <end position="85"/>
    </location>
</feature>
<feature type="domain" description="G-protein coupled receptors family 1 profile" evidence="6">
    <location>
        <begin position="44"/>
        <end position="326"/>
    </location>
</feature>
<dbReference type="PROSITE" id="PS50262">
    <property type="entry name" value="G_PROTEIN_RECEP_F1_2"/>
    <property type="match status" value="1"/>
</dbReference>
<feature type="transmembrane region" description="Helical" evidence="5">
    <location>
        <begin position="306"/>
        <end position="328"/>
    </location>
</feature>
<dbReference type="PANTHER" id="PTHR46895:SF3">
    <property type="entry name" value="G-PROTEIN COUPLED RECEPTOR F59B2.13-RELATED"/>
    <property type="match status" value="1"/>
</dbReference>
<feature type="transmembrane region" description="Helical" evidence="5">
    <location>
        <begin position="28"/>
        <end position="51"/>
    </location>
</feature>
<dbReference type="CDD" id="cd14978">
    <property type="entry name" value="7tmA_FMRFamide_R-like"/>
    <property type="match status" value="1"/>
</dbReference>
<dbReference type="InterPro" id="IPR019427">
    <property type="entry name" value="7TM_GPCR_serpentine_rcpt_Srw"/>
</dbReference>
<reference evidence="8" key="2">
    <citation type="submission" date="2015-08" db="UniProtKB">
        <authorList>
            <consortium name="WormBaseParasite"/>
        </authorList>
    </citation>
    <scope>IDENTIFICATION</scope>
</reference>
<dbReference type="PANTHER" id="PTHR46895">
    <property type="entry name" value="PROTEIN CBG20548-RELATED"/>
    <property type="match status" value="1"/>
</dbReference>
<evidence type="ECO:0000256" key="2">
    <source>
        <dbReference type="ARBA" id="ARBA00022692"/>
    </source>
</evidence>
<protein>
    <submittedName>
        <fullName evidence="8">Putative G-protein coupled receptor (inferred by orthology to a C. elegans protein)</fullName>
    </submittedName>
</protein>
<dbReference type="PRINTS" id="PR00237">
    <property type="entry name" value="GPCRRHODOPSN"/>
</dbReference>
<feature type="transmembrane region" description="Helical" evidence="5">
    <location>
        <begin position="218"/>
        <end position="240"/>
    </location>
</feature>
<feature type="transmembrane region" description="Helical" evidence="5">
    <location>
        <begin position="146"/>
        <end position="167"/>
    </location>
</feature>
<name>A0A0K0G2Z5_STRVS</name>
<evidence type="ECO:0000256" key="4">
    <source>
        <dbReference type="ARBA" id="ARBA00023136"/>
    </source>
</evidence>